<gene>
    <name evidence="4" type="ORF">HMPREF0293_1383</name>
</gene>
<evidence type="ECO:0000259" key="2">
    <source>
        <dbReference type="Pfam" id="PF19187"/>
    </source>
</evidence>
<organism evidence="4 5">
    <name type="scientific">Corynebacterium glucuronolyticum ATCC 51866</name>
    <dbReference type="NCBI Taxonomy" id="548478"/>
    <lineage>
        <taxon>Bacteria</taxon>
        <taxon>Bacillati</taxon>
        <taxon>Actinomycetota</taxon>
        <taxon>Actinomycetes</taxon>
        <taxon>Mycobacteriales</taxon>
        <taxon>Corynebacteriaceae</taxon>
        <taxon>Corynebacterium</taxon>
    </lineage>
</organism>
<dbReference type="GeneID" id="92760040"/>
<dbReference type="RefSeq" id="WP_005393922.1">
    <property type="nucleotide sequence ID" value="NZ_GG667033.1"/>
</dbReference>
<keyword evidence="5" id="KW-1185">Reference proteome</keyword>
<feature type="domain" description="WCX" evidence="3">
    <location>
        <begin position="258"/>
        <end position="327"/>
    </location>
</feature>
<evidence type="ECO:0000259" key="3">
    <source>
        <dbReference type="Pfam" id="PF25583"/>
    </source>
</evidence>
<dbReference type="Pfam" id="PF13280">
    <property type="entry name" value="WYL"/>
    <property type="match status" value="1"/>
</dbReference>
<dbReference type="PROSITE" id="PS52050">
    <property type="entry name" value="WYL"/>
    <property type="match status" value="1"/>
</dbReference>
<dbReference type="Proteomes" id="UP000006237">
    <property type="component" value="Unassembled WGS sequence"/>
</dbReference>
<dbReference type="Pfam" id="PF25583">
    <property type="entry name" value="WCX"/>
    <property type="match status" value="1"/>
</dbReference>
<name>A0ABM9XPH8_9CORY</name>
<dbReference type="InterPro" id="IPR028349">
    <property type="entry name" value="PafC-like"/>
</dbReference>
<comment type="caution">
    <text evidence="4">The sequence shown here is derived from an EMBL/GenBank/DDBJ whole genome shotgun (WGS) entry which is preliminary data.</text>
</comment>
<dbReference type="PIRSF" id="PIRSF016838">
    <property type="entry name" value="PafC"/>
    <property type="match status" value="1"/>
</dbReference>
<evidence type="ECO:0000313" key="4">
    <source>
        <dbReference type="EMBL" id="EEI63087.1"/>
    </source>
</evidence>
<accession>A0ABM9XPH8</accession>
<proteinExistence type="predicted"/>
<dbReference type="InterPro" id="IPR043839">
    <property type="entry name" value="PafC_HTH"/>
</dbReference>
<evidence type="ECO:0008006" key="6">
    <source>
        <dbReference type="Google" id="ProtNLM"/>
    </source>
</evidence>
<dbReference type="Pfam" id="PF19187">
    <property type="entry name" value="HTH_PafC"/>
    <property type="match status" value="1"/>
</dbReference>
<dbReference type="InterPro" id="IPR026881">
    <property type="entry name" value="WYL_dom"/>
</dbReference>
<dbReference type="InterPro" id="IPR057727">
    <property type="entry name" value="WCX_dom"/>
</dbReference>
<dbReference type="EMBL" id="ACHF01000034">
    <property type="protein sequence ID" value="EEI63087.1"/>
    <property type="molecule type" value="Genomic_DNA"/>
</dbReference>
<evidence type="ECO:0000259" key="1">
    <source>
        <dbReference type="Pfam" id="PF13280"/>
    </source>
</evidence>
<feature type="domain" description="WYL" evidence="1">
    <location>
        <begin position="159"/>
        <end position="225"/>
    </location>
</feature>
<dbReference type="PANTHER" id="PTHR34580">
    <property type="match status" value="1"/>
</dbReference>
<dbReference type="PANTHER" id="PTHR34580:SF1">
    <property type="entry name" value="PROTEIN PAFC"/>
    <property type="match status" value="1"/>
</dbReference>
<sequence>MSPKNKSAVGSSRVSQARDELVRMLNVLPYFSRHKDRTVFEAAADFGVSPTQIREDLLRLQCCGIGTYPDELVALETDRVSVSIEDTQGLDKSLRLTTTEAISLLLILESLEGIDGLIDPTVVQSTTDKLRELTTRSAAAIESLPDANDAETSGALTETANKLKEAFTSRRKVTFSYYNRYSDATTTRTVDALKLFTHDGISYLYCYDNDAKAVRTFRLDAISDLSLSDVPSRLPLSEYEKDLSEPFDFSGAGMTGALRLAPDVRWLADESPMDIVGELPDKWAAAELPLVSPDWLIRFSLAYGGKVVVTSPESVATAVRQRAESALQKYV</sequence>
<protein>
    <recommendedName>
        <fullName evidence="6">WYL domain-containing protein</fullName>
    </recommendedName>
</protein>
<dbReference type="InterPro" id="IPR051534">
    <property type="entry name" value="CBASS_pafABC_assoc_protein"/>
</dbReference>
<evidence type="ECO:0000313" key="5">
    <source>
        <dbReference type="Proteomes" id="UP000006237"/>
    </source>
</evidence>
<feature type="domain" description="PafC HTH" evidence="2">
    <location>
        <begin position="19"/>
        <end position="132"/>
    </location>
</feature>
<reference evidence="4 5" key="1">
    <citation type="submission" date="2009-01" db="EMBL/GenBank/DDBJ databases">
        <authorList>
            <person name="Qin X."/>
            <person name="Bachman B."/>
            <person name="Battles P."/>
            <person name="Bell A."/>
            <person name="Bess C."/>
            <person name="Bickham C."/>
            <person name="Chaboub L."/>
            <person name="Chen D."/>
            <person name="Coyle M."/>
            <person name="Deiros D.R."/>
            <person name="Dinh H."/>
            <person name="Forbes L."/>
            <person name="Fowler G."/>
            <person name="Francisco L."/>
            <person name="Fu Q."/>
            <person name="Gubbala S."/>
            <person name="Hale W."/>
            <person name="Han Y."/>
            <person name="Hemphill L."/>
            <person name="Highlander S.K."/>
            <person name="Hirani K."/>
            <person name="Hogues M."/>
            <person name="Jackson L."/>
            <person name="Jakkamsetti A."/>
            <person name="Javaid M."/>
            <person name="Jiang H."/>
            <person name="Korchina V."/>
            <person name="Kovar C."/>
            <person name="Lara F."/>
            <person name="Lee S."/>
            <person name="Mata R."/>
            <person name="Mathew T."/>
            <person name="Moen C."/>
            <person name="Morales K."/>
            <person name="Munidasa M."/>
            <person name="Nazareth L."/>
            <person name="Ngo R."/>
            <person name="Nguyen L."/>
            <person name="Okwuonu G."/>
            <person name="Ongeri F."/>
            <person name="Patil S."/>
            <person name="Petrosino J."/>
            <person name="Pham C."/>
            <person name="Pham P."/>
            <person name="Pu L.-L."/>
            <person name="Puazo M."/>
            <person name="Raj R."/>
            <person name="Reid J."/>
            <person name="Rouhana J."/>
            <person name="Saada N."/>
            <person name="Shang Y."/>
            <person name="Simmons D."/>
            <person name="Thornton R."/>
            <person name="Warren J."/>
            <person name="Weissenberger G."/>
            <person name="Zhang J."/>
            <person name="Zhang L."/>
            <person name="Zhou C."/>
            <person name="Zhu D."/>
            <person name="Muzny D."/>
            <person name="Worley K."/>
            <person name="Gibbs R."/>
        </authorList>
    </citation>
    <scope>NUCLEOTIDE SEQUENCE [LARGE SCALE GENOMIC DNA]</scope>
    <source>
        <strain evidence="4 5">ATCC 51866</strain>
    </source>
</reference>